<organism evidence="2 3">
    <name type="scientific">Chaetomium globosum (strain ATCC 6205 / CBS 148.51 / DSM 1962 / NBRC 6347 / NRRL 1970)</name>
    <name type="common">Soil fungus</name>
    <dbReference type="NCBI Taxonomy" id="306901"/>
    <lineage>
        <taxon>Eukaryota</taxon>
        <taxon>Fungi</taxon>
        <taxon>Dikarya</taxon>
        <taxon>Ascomycota</taxon>
        <taxon>Pezizomycotina</taxon>
        <taxon>Sordariomycetes</taxon>
        <taxon>Sordariomycetidae</taxon>
        <taxon>Sordariales</taxon>
        <taxon>Chaetomiaceae</taxon>
        <taxon>Chaetomium</taxon>
    </lineage>
</organism>
<accession>Q2H7L8</accession>
<sequence length="416" mass="46767">MSARGQKQGTQPSAQRTSPNRGGKAPVANPRGVPPPPPPPPPPQQPPVNPPQRPAVQQRPKTPPENSIGIGIETEFYLASRQNETHQSLRLFAKAMVEKYHAEIGPSSRLPKMHSLVGDLYRGPHGMRHTEWALHHDPTCETTNSPWGIELVSPILTAYKGGEVWRESVSQMWRFLSLRYGVTADASCSTHVHLSLARGFSLTQLKRLAQAVIYFECAVEALMPPDRRGNEYARSNWIDNKHLAYKNLNRDQSMLAIEACKSQEEVIALMNPDKSKYFGVNFLALERYKTVEFRRGAASTKLNDVFMWVEFAMTFLQASIQLPSKNDFSRFQPTVGGLRNFFDNAHLVEDPGMNQRKYLDLLFHGHASNQRAEPIPVKLETLSKEKKAKLSKKIEADKQSNPMLDKIGDATREGIL</sequence>
<feature type="region of interest" description="Disordered" evidence="1">
    <location>
        <begin position="390"/>
        <end position="416"/>
    </location>
</feature>
<dbReference type="SUPFAM" id="SSF101447">
    <property type="entry name" value="Formin homology 2 domain (FH2 domain)"/>
    <property type="match status" value="1"/>
</dbReference>
<proteinExistence type="predicted"/>
<feature type="compositionally biased region" description="Polar residues" evidence="1">
    <location>
        <begin position="1"/>
        <end position="20"/>
    </location>
</feature>
<evidence type="ECO:0000256" key="1">
    <source>
        <dbReference type="SAM" id="MobiDB-lite"/>
    </source>
</evidence>
<dbReference type="HOGENOM" id="CLU_660562_0_0_1"/>
<dbReference type="InterPro" id="IPR022025">
    <property type="entry name" value="Amidoligase_2"/>
</dbReference>
<gene>
    <name evidence="2" type="ORF">CHGG_05347</name>
</gene>
<dbReference type="OMA" id="INYFESS"/>
<dbReference type="Pfam" id="PF12224">
    <property type="entry name" value="Amidoligase_2"/>
    <property type="match status" value="1"/>
</dbReference>
<evidence type="ECO:0000313" key="2">
    <source>
        <dbReference type="EMBL" id="EAQ88728.1"/>
    </source>
</evidence>
<feature type="region of interest" description="Disordered" evidence="1">
    <location>
        <begin position="1"/>
        <end position="68"/>
    </location>
</feature>
<dbReference type="RefSeq" id="XP_001221442.1">
    <property type="nucleotide sequence ID" value="XM_001221441.1"/>
</dbReference>
<dbReference type="GeneID" id="4390565"/>
<dbReference type="AlphaFoldDB" id="Q2H7L8"/>
<evidence type="ECO:0008006" key="4">
    <source>
        <dbReference type="Google" id="ProtNLM"/>
    </source>
</evidence>
<protein>
    <recommendedName>
        <fullName evidence="4">Amidoligase enzyme</fullName>
    </recommendedName>
</protein>
<feature type="compositionally biased region" description="Pro residues" evidence="1">
    <location>
        <begin position="32"/>
        <end position="53"/>
    </location>
</feature>
<evidence type="ECO:0000313" key="3">
    <source>
        <dbReference type="Proteomes" id="UP000001056"/>
    </source>
</evidence>
<reference evidence="3" key="1">
    <citation type="journal article" date="2015" name="Genome Announc.">
        <title>Draft genome sequence of the cellulolytic fungus Chaetomium globosum.</title>
        <authorList>
            <person name="Cuomo C.A."/>
            <person name="Untereiner W.A."/>
            <person name="Ma L.-J."/>
            <person name="Grabherr M."/>
            <person name="Birren B.W."/>
        </authorList>
    </citation>
    <scope>NUCLEOTIDE SEQUENCE [LARGE SCALE GENOMIC DNA]</scope>
    <source>
        <strain evidence="3">ATCC 6205 / CBS 148.51 / DSM 1962 / NBRC 6347 / NRRL 1970</strain>
    </source>
</reference>
<name>Q2H7L8_CHAGB</name>
<dbReference type="PANTHER" id="PTHR36847">
    <property type="entry name" value="AMIDOLIGASE ENZYME"/>
    <property type="match status" value="1"/>
</dbReference>
<dbReference type="EMBL" id="CH408031">
    <property type="protein sequence ID" value="EAQ88728.1"/>
    <property type="molecule type" value="Genomic_DNA"/>
</dbReference>
<keyword evidence="3" id="KW-1185">Reference proteome</keyword>
<feature type="compositionally biased region" description="Basic and acidic residues" evidence="1">
    <location>
        <begin position="406"/>
        <end position="416"/>
    </location>
</feature>
<dbReference type="OrthoDB" id="5291055at2759"/>
<dbReference type="Proteomes" id="UP000001056">
    <property type="component" value="Unassembled WGS sequence"/>
</dbReference>
<dbReference type="PANTHER" id="PTHR36847:SF1">
    <property type="entry name" value="AMIDOLIGASE ENZYME"/>
    <property type="match status" value="1"/>
</dbReference>
<dbReference type="eggNOG" id="ENOG502SUNA">
    <property type="taxonomic scope" value="Eukaryota"/>
</dbReference>
<dbReference type="InParanoid" id="Q2H7L8"/>
<dbReference type="VEuPathDB" id="FungiDB:CHGG_05347"/>